<evidence type="ECO:0000313" key="2">
    <source>
        <dbReference type="EnsemblPlants" id="KQJ94242"/>
    </source>
</evidence>
<keyword evidence="3" id="KW-1185">Reference proteome</keyword>
<dbReference type="EMBL" id="CM000882">
    <property type="protein sequence ID" value="KQJ94242.1"/>
    <property type="molecule type" value="Genomic_DNA"/>
</dbReference>
<evidence type="ECO:0000313" key="3">
    <source>
        <dbReference type="Proteomes" id="UP000008810"/>
    </source>
</evidence>
<evidence type="ECO:0000313" key="1">
    <source>
        <dbReference type="EMBL" id="KQJ94242.1"/>
    </source>
</evidence>
<name>A0A0Q3HLL4_BRADI</name>
<accession>A0A0Q3HLL4</accession>
<dbReference type="AlphaFoldDB" id="A0A0Q3HLL4"/>
<protein>
    <submittedName>
        <fullName evidence="1 2">Uncharacterized protein</fullName>
    </submittedName>
</protein>
<reference evidence="1 2" key="1">
    <citation type="journal article" date="2010" name="Nature">
        <title>Genome sequencing and analysis of the model grass Brachypodium distachyon.</title>
        <authorList>
            <consortium name="International Brachypodium Initiative"/>
        </authorList>
    </citation>
    <scope>NUCLEOTIDE SEQUENCE [LARGE SCALE GENOMIC DNA]</scope>
    <source>
        <strain evidence="1 2">Bd21</strain>
    </source>
</reference>
<organism evidence="1">
    <name type="scientific">Brachypodium distachyon</name>
    <name type="common">Purple false brome</name>
    <name type="synonym">Trachynia distachya</name>
    <dbReference type="NCBI Taxonomy" id="15368"/>
    <lineage>
        <taxon>Eukaryota</taxon>
        <taxon>Viridiplantae</taxon>
        <taxon>Streptophyta</taxon>
        <taxon>Embryophyta</taxon>
        <taxon>Tracheophyta</taxon>
        <taxon>Spermatophyta</taxon>
        <taxon>Magnoliopsida</taxon>
        <taxon>Liliopsida</taxon>
        <taxon>Poales</taxon>
        <taxon>Poaceae</taxon>
        <taxon>BOP clade</taxon>
        <taxon>Pooideae</taxon>
        <taxon>Stipodae</taxon>
        <taxon>Brachypodieae</taxon>
        <taxon>Brachypodium</taxon>
    </lineage>
</organism>
<dbReference type="Proteomes" id="UP000008810">
    <property type="component" value="Chromosome 3"/>
</dbReference>
<sequence>MCFLVSGAQFFAFSLAGGVATRSFQRQERVDSFDSLSSAAWVVPLCPTPVSSPLLLLRLAIFLRLACASPRLSAADLALVFGEVNTAESRGVRFCALVIRRLLLFRRPPVNPLTWLAVWRGENGRGDTGVCFVAVVGEL</sequence>
<dbReference type="EnsemblPlants" id="KQJ94242">
    <property type="protein sequence ID" value="KQJ94242"/>
    <property type="gene ID" value="BRADI_3g09412v3"/>
</dbReference>
<dbReference type="InParanoid" id="A0A0Q3HLL4"/>
<reference evidence="1" key="2">
    <citation type="submission" date="2017-06" db="EMBL/GenBank/DDBJ databases">
        <title>WGS assembly of Brachypodium distachyon.</title>
        <authorList>
            <consortium name="The International Brachypodium Initiative"/>
            <person name="Lucas S."/>
            <person name="Harmon-Smith M."/>
            <person name="Lail K."/>
            <person name="Tice H."/>
            <person name="Grimwood J."/>
            <person name="Bruce D."/>
            <person name="Barry K."/>
            <person name="Shu S."/>
            <person name="Lindquist E."/>
            <person name="Wang M."/>
            <person name="Pitluck S."/>
            <person name="Vogel J.P."/>
            <person name="Garvin D.F."/>
            <person name="Mockler T.C."/>
            <person name="Schmutz J."/>
            <person name="Rokhsar D."/>
            <person name="Bevan M.W."/>
        </authorList>
    </citation>
    <scope>NUCLEOTIDE SEQUENCE</scope>
    <source>
        <strain evidence="1">Bd21</strain>
    </source>
</reference>
<gene>
    <name evidence="1" type="ORF">BRADI_3g09412v3</name>
</gene>
<reference evidence="2" key="3">
    <citation type="submission" date="2018-08" db="UniProtKB">
        <authorList>
            <consortium name="EnsemblPlants"/>
        </authorList>
    </citation>
    <scope>IDENTIFICATION</scope>
    <source>
        <strain evidence="2">cv. Bd21</strain>
    </source>
</reference>
<dbReference type="Gramene" id="KQJ94242">
    <property type="protein sequence ID" value="KQJ94242"/>
    <property type="gene ID" value="BRADI_3g09412v3"/>
</dbReference>
<proteinExistence type="predicted"/>